<dbReference type="OrthoDB" id="194358at2759"/>
<accession>A0A0D2L2I8</accession>
<dbReference type="InterPro" id="IPR027417">
    <property type="entry name" value="P-loop_NTPase"/>
</dbReference>
<evidence type="ECO:0000313" key="4">
    <source>
        <dbReference type="EMBL" id="KJA20932.1"/>
    </source>
</evidence>
<name>A0A0D2L2I8_HYPSF</name>
<feature type="region of interest" description="Disordered" evidence="2">
    <location>
        <begin position="600"/>
        <end position="636"/>
    </location>
</feature>
<feature type="compositionally biased region" description="Basic residues" evidence="2">
    <location>
        <begin position="625"/>
        <end position="636"/>
    </location>
</feature>
<dbReference type="Gene3D" id="3.40.50.300">
    <property type="entry name" value="P-loop containing nucleotide triphosphate hydrolases"/>
    <property type="match status" value="1"/>
</dbReference>
<dbReference type="PANTHER" id="PTHR10039">
    <property type="entry name" value="AMELOGENIN"/>
    <property type="match status" value="1"/>
</dbReference>
<evidence type="ECO:0000256" key="2">
    <source>
        <dbReference type="SAM" id="MobiDB-lite"/>
    </source>
</evidence>
<dbReference type="InterPro" id="IPR056884">
    <property type="entry name" value="NPHP3-like_N"/>
</dbReference>
<dbReference type="EMBL" id="KN817562">
    <property type="protein sequence ID" value="KJA20932.1"/>
    <property type="molecule type" value="Genomic_DNA"/>
</dbReference>
<gene>
    <name evidence="4" type="ORF">HYPSUDRAFT_188055</name>
</gene>
<protein>
    <recommendedName>
        <fullName evidence="3">Nephrocystin 3-like N-terminal domain-containing protein</fullName>
    </recommendedName>
</protein>
<dbReference type="Pfam" id="PF24883">
    <property type="entry name" value="NPHP3_N"/>
    <property type="match status" value="1"/>
</dbReference>
<keyword evidence="1" id="KW-0677">Repeat</keyword>
<dbReference type="SUPFAM" id="SSF52540">
    <property type="entry name" value="P-loop containing nucleoside triphosphate hydrolases"/>
    <property type="match status" value="1"/>
</dbReference>
<dbReference type="Proteomes" id="UP000054270">
    <property type="component" value="Unassembled WGS sequence"/>
</dbReference>
<evidence type="ECO:0000259" key="3">
    <source>
        <dbReference type="Pfam" id="PF24883"/>
    </source>
</evidence>
<dbReference type="OMA" id="CHECTRE"/>
<proteinExistence type="predicted"/>
<evidence type="ECO:0000313" key="5">
    <source>
        <dbReference type="Proteomes" id="UP000054270"/>
    </source>
</evidence>
<sequence length="636" mass="72544">MLEEQCPDIIQHQHHGGEFFSDANHTTINGSNFINVSSVRAERNGFDRLLDHVATTAFHNSKQRVDPPRCHECTREAVLEELFAWIVQNIKRDTWITWLNGAAGAGKSAICQSIAETCIQRGVKVASFFFFRTDEMRNTIDRLVPTLAYQIIQLVPDTKELITQSIESHPLIFTQTFETQLDVLIVQPLLRLQLDIKNLSILLIIDGVDECSGESAQKDLIRTFAKLLRSKTLPLIVLFGSRRENQIQMAFNSRDMDDILKLVQLDYNYESEEDIRRFLHASFDEIRRTHPFNKRLADTWPSPDHIQEIATKSSGQFIYAAVVIKFVAAAKSNPATQLDIVRGLRPAGRATPFAELDALYMYIFSQVEEVQIVLELLKYIIIRGTYSLKSALYFFQLTEDDVEGIFAPLTSVVACDIENASWVAFHHASLPDFLHDKERSREYCISEVSTRLSVLWFKNAAAGRFMDLSKHHQYMDLSDFLFSSKASPNLRASITEYRPEQTSSAFEWNFFADQILRGVREIEFGDDGDTYRTLLKHVVQFVGEKHPDNLKFITVDISGILPENTDIAVEEENLPEGLGWGPIPSILKGRREIVCEDKPCREGEEGRPERCELVSSPPSPPKGSQRSKIKTWLRRL</sequence>
<keyword evidence="5" id="KW-1185">Reference proteome</keyword>
<evidence type="ECO:0000256" key="1">
    <source>
        <dbReference type="ARBA" id="ARBA00022737"/>
    </source>
</evidence>
<feature type="domain" description="Nephrocystin 3-like N-terminal" evidence="3">
    <location>
        <begin position="91"/>
        <end position="242"/>
    </location>
</feature>
<dbReference type="AlphaFoldDB" id="A0A0D2L2I8"/>
<feature type="compositionally biased region" description="Basic and acidic residues" evidence="2">
    <location>
        <begin position="600"/>
        <end position="612"/>
    </location>
</feature>
<reference evidence="5" key="1">
    <citation type="submission" date="2014-04" db="EMBL/GenBank/DDBJ databases">
        <title>Evolutionary Origins and Diversification of the Mycorrhizal Mutualists.</title>
        <authorList>
            <consortium name="DOE Joint Genome Institute"/>
            <consortium name="Mycorrhizal Genomics Consortium"/>
            <person name="Kohler A."/>
            <person name="Kuo A."/>
            <person name="Nagy L.G."/>
            <person name="Floudas D."/>
            <person name="Copeland A."/>
            <person name="Barry K.W."/>
            <person name="Cichocki N."/>
            <person name="Veneault-Fourrey C."/>
            <person name="LaButti K."/>
            <person name="Lindquist E.A."/>
            <person name="Lipzen A."/>
            <person name="Lundell T."/>
            <person name="Morin E."/>
            <person name="Murat C."/>
            <person name="Riley R."/>
            <person name="Ohm R."/>
            <person name="Sun H."/>
            <person name="Tunlid A."/>
            <person name="Henrissat B."/>
            <person name="Grigoriev I.V."/>
            <person name="Hibbett D.S."/>
            <person name="Martin F."/>
        </authorList>
    </citation>
    <scope>NUCLEOTIDE SEQUENCE [LARGE SCALE GENOMIC DNA]</scope>
    <source>
        <strain evidence="5">FD-334 SS-4</strain>
    </source>
</reference>
<dbReference type="PANTHER" id="PTHR10039:SF14">
    <property type="entry name" value="NACHT DOMAIN-CONTAINING PROTEIN"/>
    <property type="match status" value="1"/>
</dbReference>
<dbReference type="STRING" id="945553.A0A0D2L2I8"/>
<organism evidence="4 5">
    <name type="scientific">Hypholoma sublateritium (strain FD-334 SS-4)</name>
    <dbReference type="NCBI Taxonomy" id="945553"/>
    <lineage>
        <taxon>Eukaryota</taxon>
        <taxon>Fungi</taxon>
        <taxon>Dikarya</taxon>
        <taxon>Basidiomycota</taxon>
        <taxon>Agaricomycotina</taxon>
        <taxon>Agaricomycetes</taxon>
        <taxon>Agaricomycetidae</taxon>
        <taxon>Agaricales</taxon>
        <taxon>Agaricineae</taxon>
        <taxon>Strophariaceae</taxon>
        <taxon>Hypholoma</taxon>
    </lineage>
</organism>